<proteinExistence type="predicted"/>
<keyword evidence="3" id="KW-1185">Reference proteome</keyword>
<evidence type="ECO:0000256" key="1">
    <source>
        <dbReference type="SAM" id="MobiDB-lite"/>
    </source>
</evidence>
<dbReference type="AlphaFoldDB" id="A0A6G1HHL8"/>
<organism evidence="2 3">
    <name type="scientific">Trichodelitschia bisporula</name>
    <dbReference type="NCBI Taxonomy" id="703511"/>
    <lineage>
        <taxon>Eukaryota</taxon>
        <taxon>Fungi</taxon>
        <taxon>Dikarya</taxon>
        <taxon>Ascomycota</taxon>
        <taxon>Pezizomycotina</taxon>
        <taxon>Dothideomycetes</taxon>
        <taxon>Dothideomycetes incertae sedis</taxon>
        <taxon>Phaeotrichales</taxon>
        <taxon>Phaeotrichaceae</taxon>
        <taxon>Trichodelitschia</taxon>
    </lineage>
</organism>
<accession>A0A6G1HHL8</accession>
<gene>
    <name evidence="2" type="ORF">EJ06DRAFT_305084</name>
</gene>
<dbReference type="EMBL" id="ML996721">
    <property type="protein sequence ID" value="KAF2395482.1"/>
    <property type="molecule type" value="Genomic_DNA"/>
</dbReference>
<name>A0A6G1HHL8_9PEZI</name>
<protein>
    <submittedName>
        <fullName evidence="2">Uncharacterized protein</fullName>
    </submittedName>
</protein>
<feature type="region of interest" description="Disordered" evidence="1">
    <location>
        <begin position="1"/>
        <end position="20"/>
    </location>
</feature>
<feature type="compositionally biased region" description="Basic and acidic residues" evidence="1">
    <location>
        <begin position="1"/>
        <end position="12"/>
    </location>
</feature>
<reference evidence="2" key="1">
    <citation type="journal article" date="2020" name="Stud. Mycol.">
        <title>101 Dothideomycetes genomes: a test case for predicting lifestyles and emergence of pathogens.</title>
        <authorList>
            <person name="Haridas S."/>
            <person name="Albert R."/>
            <person name="Binder M."/>
            <person name="Bloem J."/>
            <person name="Labutti K."/>
            <person name="Salamov A."/>
            <person name="Andreopoulos B."/>
            <person name="Baker S."/>
            <person name="Barry K."/>
            <person name="Bills G."/>
            <person name="Bluhm B."/>
            <person name="Cannon C."/>
            <person name="Castanera R."/>
            <person name="Culley D."/>
            <person name="Daum C."/>
            <person name="Ezra D."/>
            <person name="Gonzalez J."/>
            <person name="Henrissat B."/>
            <person name="Kuo A."/>
            <person name="Liang C."/>
            <person name="Lipzen A."/>
            <person name="Lutzoni F."/>
            <person name="Magnuson J."/>
            <person name="Mondo S."/>
            <person name="Nolan M."/>
            <person name="Ohm R."/>
            <person name="Pangilinan J."/>
            <person name="Park H.-J."/>
            <person name="Ramirez L."/>
            <person name="Alfaro M."/>
            <person name="Sun H."/>
            <person name="Tritt A."/>
            <person name="Yoshinaga Y."/>
            <person name="Zwiers L.-H."/>
            <person name="Turgeon B."/>
            <person name="Goodwin S."/>
            <person name="Spatafora J."/>
            <person name="Crous P."/>
            <person name="Grigoriev I."/>
        </authorList>
    </citation>
    <scope>NUCLEOTIDE SEQUENCE</scope>
    <source>
        <strain evidence="2">CBS 262.69</strain>
    </source>
</reference>
<evidence type="ECO:0000313" key="3">
    <source>
        <dbReference type="Proteomes" id="UP000799640"/>
    </source>
</evidence>
<sequence>MADSDLEKGDHPHSHHIHGHAIHTGRRLRHFLHPSGRKVHVASTPDKAERLKRHLSVTEPDGFDLAIHGSPDHVWPQPMLIATCNWQGIHLWLRRPLSPSSTFPLPAIATIPGSLLCSKLLELDRVHAECGLLPSSLRNLHRKRGPQEQLGWVTAAHQAACAYCIVMLKSPQGVGAWDQSRP</sequence>
<dbReference type="Proteomes" id="UP000799640">
    <property type="component" value="Unassembled WGS sequence"/>
</dbReference>
<evidence type="ECO:0000313" key="2">
    <source>
        <dbReference type="EMBL" id="KAF2395482.1"/>
    </source>
</evidence>